<dbReference type="NCBIfam" id="TIGR02937">
    <property type="entry name" value="sigma70-ECF"/>
    <property type="match status" value="1"/>
</dbReference>
<keyword evidence="2" id="KW-0805">Transcription regulation</keyword>
<dbReference type="GO" id="GO:0003677">
    <property type="term" value="F:DNA binding"/>
    <property type="evidence" value="ECO:0007669"/>
    <property type="project" value="InterPro"/>
</dbReference>
<dbReference type="Gene3D" id="1.10.1740.10">
    <property type="match status" value="1"/>
</dbReference>
<dbReference type="SUPFAM" id="SSF88946">
    <property type="entry name" value="Sigma2 domain of RNA polymerase sigma factors"/>
    <property type="match status" value="1"/>
</dbReference>
<proteinExistence type="inferred from homology"/>
<dbReference type="GO" id="GO:0016987">
    <property type="term" value="F:sigma factor activity"/>
    <property type="evidence" value="ECO:0007669"/>
    <property type="project" value="UniProtKB-KW"/>
</dbReference>
<dbReference type="Gene3D" id="1.10.10.10">
    <property type="entry name" value="Winged helix-like DNA-binding domain superfamily/Winged helix DNA-binding domain"/>
    <property type="match status" value="1"/>
</dbReference>
<dbReference type="InterPro" id="IPR013325">
    <property type="entry name" value="RNA_pol_sigma_r2"/>
</dbReference>
<evidence type="ECO:0000256" key="2">
    <source>
        <dbReference type="ARBA" id="ARBA00023015"/>
    </source>
</evidence>
<reference evidence="6 7" key="1">
    <citation type="submission" date="2016-11" db="EMBL/GenBank/DDBJ databases">
        <authorList>
            <person name="Jaros S."/>
            <person name="Januszkiewicz K."/>
            <person name="Wedrychowicz H."/>
        </authorList>
    </citation>
    <scope>NUCLEOTIDE SEQUENCE [LARGE SCALE GENOMIC DNA]</scope>
    <source>
        <strain evidence="6 7">DSM 27406</strain>
    </source>
</reference>
<evidence type="ECO:0000256" key="1">
    <source>
        <dbReference type="ARBA" id="ARBA00010641"/>
    </source>
</evidence>
<dbReference type="InterPro" id="IPR039425">
    <property type="entry name" value="RNA_pol_sigma-70-like"/>
</dbReference>
<dbReference type="SUPFAM" id="SSF88659">
    <property type="entry name" value="Sigma3 and sigma4 domains of RNA polymerase sigma factors"/>
    <property type="match status" value="1"/>
</dbReference>
<dbReference type="InterPro" id="IPR013249">
    <property type="entry name" value="RNA_pol_sigma70_r4_t2"/>
</dbReference>
<dbReference type="InterPro" id="IPR014284">
    <property type="entry name" value="RNA_pol_sigma-70_dom"/>
</dbReference>
<dbReference type="Pfam" id="PF08281">
    <property type="entry name" value="Sigma70_r4_2"/>
    <property type="match status" value="1"/>
</dbReference>
<gene>
    <name evidence="6" type="ORF">SAMN05444266_109199</name>
</gene>
<protein>
    <submittedName>
        <fullName evidence="6">RNA polymerase sigma-70 factor, ECF subfamily</fullName>
    </submittedName>
</protein>
<organism evidence="6 7">
    <name type="scientific">Chitinophaga jiangningensis</name>
    <dbReference type="NCBI Taxonomy" id="1419482"/>
    <lineage>
        <taxon>Bacteria</taxon>
        <taxon>Pseudomonadati</taxon>
        <taxon>Bacteroidota</taxon>
        <taxon>Chitinophagia</taxon>
        <taxon>Chitinophagales</taxon>
        <taxon>Chitinophagaceae</taxon>
        <taxon>Chitinophaga</taxon>
    </lineage>
</organism>
<evidence type="ECO:0000313" key="6">
    <source>
        <dbReference type="EMBL" id="SHM61512.1"/>
    </source>
</evidence>
<name>A0A1M7K883_9BACT</name>
<comment type="similarity">
    <text evidence="1">Belongs to the sigma-70 factor family. ECF subfamily.</text>
</comment>
<dbReference type="EMBL" id="FRBL01000009">
    <property type="protein sequence ID" value="SHM61512.1"/>
    <property type="molecule type" value="Genomic_DNA"/>
</dbReference>
<dbReference type="RefSeq" id="WP_073085684.1">
    <property type="nucleotide sequence ID" value="NZ_FRBL01000009.1"/>
</dbReference>
<accession>A0A1M7K883</accession>
<dbReference type="PANTHER" id="PTHR43133:SF46">
    <property type="entry name" value="RNA POLYMERASE SIGMA-70 FACTOR ECF SUBFAMILY"/>
    <property type="match status" value="1"/>
</dbReference>
<dbReference type="InterPro" id="IPR036388">
    <property type="entry name" value="WH-like_DNA-bd_sf"/>
</dbReference>
<feature type="domain" description="RNA polymerase sigma factor 70 region 4 type 2" evidence="5">
    <location>
        <begin position="125"/>
        <end position="165"/>
    </location>
</feature>
<dbReference type="STRING" id="1419482.SAMN05444266_109199"/>
<dbReference type="GO" id="GO:0006352">
    <property type="term" value="P:DNA-templated transcription initiation"/>
    <property type="evidence" value="ECO:0007669"/>
    <property type="project" value="InterPro"/>
</dbReference>
<evidence type="ECO:0000313" key="7">
    <source>
        <dbReference type="Proteomes" id="UP000184420"/>
    </source>
</evidence>
<keyword evidence="3" id="KW-0731">Sigma factor</keyword>
<sequence>MTVSKPIEEQELLSLLKAGNESVLEFIYLKYFTSLSYYAFKLLDDAEAAKDIVSDLLIWVASQPKTFDSEYHLKNYLFLATRHASLRLLGQLKKEQATYDELGQLTELFAGQSDVEQVRATVIAAIYEQVELLPKGCAEVFKLIYFEGRSSNEVAEMLGISVKTVLNQKLNAAKILKAALLKQGLLAVFIAIWGKL</sequence>
<dbReference type="PANTHER" id="PTHR43133">
    <property type="entry name" value="RNA POLYMERASE ECF-TYPE SIGMA FACTO"/>
    <property type="match status" value="1"/>
</dbReference>
<evidence type="ECO:0000256" key="4">
    <source>
        <dbReference type="ARBA" id="ARBA00023163"/>
    </source>
</evidence>
<dbReference type="InterPro" id="IPR013324">
    <property type="entry name" value="RNA_pol_sigma_r3/r4-like"/>
</dbReference>
<keyword evidence="7" id="KW-1185">Reference proteome</keyword>
<dbReference type="AlphaFoldDB" id="A0A1M7K883"/>
<evidence type="ECO:0000256" key="3">
    <source>
        <dbReference type="ARBA" id="ARBA00023082"/>
    </source>
</evidence>
<evidence type="ECO:0000259" key="5">
    <source>
        <dbReference type="Pfam" id="PF08281"/>
    </source>
</evidence>
<keyword evidence="4" id="KW-0804">Transcription</keyword>
<dbReference type="Proteomes" id="UP000184420">
    <property type="component" value="Unassembled WGS sequence"/>
</dbReference>